<dbReference type="Proteomes" id="UP000470470">
    <property type="component" value="Unassembled WGS sequence"/>
</dbReference>
<dbReference type="InterPro" id="IPR043129">
    <property type="entry name" value="ATPase_NBD"/>
</dbReference>
<dbReference type="Gene3D" id="3.90.870.20">
    <property type="entry name" value="Carbamoyltransferase, C-terminal domain"/>
    <property type="match status" value="1"/>
</dbReference>
<evidence type="ECO:0000256" key="1">
    <source>
        <dbReference type="ARBA" id="ARBA00006129"/>
    </source>
</evidence>
<feature type="domain" description="Carbamoyltransferase" evidence="2">
    <location>
        <begin position="88"/>
        <end position="309"/>
    </location>
</feature>
<comment type="caution">
    <text evidence="4">The sequence shown here is derived from an EMBL/GenBank/DDBJ whole genome shotgun (WGS) entry which is preliminary data.</text>
</comment>
<feature type="domain" description="Carbamoyltransferase C-terminal" evidence="3">
    <location>
        <begin position="368"/>
        <end position="533"/>
    </location>
</feature>
<reference evidence="4 5" key="1">
    <citation type="submission" date="2020-02" db="EMBL/GenBank/DDBJ databases">
        <title>The whole genome sequence of CPCC 205119.</title>
        <authorList>
            <person name="Jiang Z."/>
        </authorList>
    </citation>
    <scope>NUCLEOTIDE SEQUENCE [LARGE SCALE GENOMIC DNA]</scope>
    <source>
        <strain evidence="4 5">CPCC 205119</strain>
    </source>
</reference>
<evidence type="ECO:0000313" key="5">
    <source>
        <dbReference type="Proteomes" id="UP000470470"/>
    </source>
</evidence>
<dbReference type="SUPFAM" id="SSF53067">
    <property type="entry name" value="Actin-like ATPase domain"/>
    <property type="match status" value="1"/>
</dbReference>
<dbReference type="InterPro" id="IPR003696">
    <property type="entry name" value="Carbtransf_dom"/>
</dbReference>
<dbReference type="InterPro" id="IPR031730">
    <property type="entry name" value="Carbam_trans_C"/>
</dbReference>
<dbReference type="EMBL" id="JAAGWK010000011">
    <property type="protein sequence ID" value="NEL54347.1"/>
    <property type="molecule type" value="Genomic_DNA"/>
</dbReference>
<dbReference type="Pfam" id="PF02543">
    <property type="entry name" value="Carbam_trans_N"/>
    <property type="match status" value="1"/>
</dbReference>
<proteinExistence type="inferred from homology"/>
<dbReference type="InterPro" id="IPR038152">
    <property type="entry name" value="Carbam_trans_C_sf"/>
</dbReference>
<protein>
    <submittedName>
        <fullName evidence="4">Carbamoyltransferase</fullName>
    </submittedName>
</protein>
<sequence length="535" mass="57655">MRVVLAINFNHDGSAVVLVDGVLTGYVCTERRSRLKKHPGLREEDLDAVLADAGVELRDVGHVLLCNLHSMDSPDVEHLHGSDLKETWLEFWVNQLADRVRIRDQVIPCTVNPDHHLIHAAAPFYTSPFDAAMCLAIDPTGCRAFVGRGGRLYELRRGYDDWFTANVGYTSVSVELFGSSIVGAGKVMGLAPYGRSDAIDAADWTAVRTYEDLTRLADAHPVPVLVGAAELNASLAYAVQIGLERQLDAVLADLAEVARRNGVPPNLCLAGGTALNAVANQACFSSSWFERLHLHPACGDDGTAIGAALWHWHHVLGNPRRRPPNAELMYGTARPSATDVTTAVREALSTHGGRVTATEHRDVGRAAAELIAGGATVGWFEGAGEIGPRALGHRSILADPRDPGVATRLNAEIKFREPFRPFAPAVLAEHSERWFGLTDSPFMLRACPVLKEGVPAITHVDGTSRIQTVTSEDSPGFHTVLDSFHDLTGLPMLLSTSLNTRGCPIDETPADALGTLLQTGLDHLALPGVLLSKRQ</sequence>
<dbReference type="CDD" id="cd24033">
    <property type="entry name" value="ASKHA_NBD_NodU_CmcH-like_N"/>
    <property type="match status" value="1"/>
</dbReference>
<dbReference type="Pfam" id="PF16861">
    <property type="entry name" value="Carbam_trans_C"/>
    <property type="match status" value="1"/>
</dbReference>
<evidence type="ECO:0000259" key="3">
    <source>
        <dbReference type="Pfam" id="PF16861"/>
    </source>
</evidence>
<name>A0A7K3WDA8_9ACTN</name>
<dbReference type="GO" id="GO:0016740">
    <property type="term" value="F:transferase activity"/>
    <property type="evidence" value="ECO:0007669"/>
    <property type="project" value="UniProtKB-KW"/>
</dbReference>
<keyword evidence="5" id="KW-1185">Reference proteome</keyword>
<comment type="similarity">
    <text evidence="1">Belongs to the NodU/CmcH family.</text>
</comment>
<gene>
    <name evidence="4" type="ORF">G1H19_10075</name>
</gene>
<dbReference type="PANTHER" id="PTHR34847">
    <property type="entry name" value="NODULATION PROTEIN U"/>
    <property type="match status" value="1"/>
</dbReference>
<accession>A0A7K3WDA8</accession>
<keyword evidence="4" id="KW-0808">Transferase</keyword>
<dbReference type="AlphaFoldDB" id="A0A7K3WDA8"/>
<organism evidence="4 5">
    <name type="scientific">Goekera deserti</name>
    <dbReference type="NCBI Taxonomy" id="2497753"/>
    <lineage>
        <taxon>Bacteria</taxon>
        <taxon>Bacillati</taxon>
        <taxon>Actinomycetota</taxon>
        <taxon>Actinomycetes</taxon>
        <taxon>Geodermatophilales</taxon>
        <taxon>Geodermatophilaceae</taxon>
        <taxon>Goekera</taxon>
    </lineage>
</organism>
<evidence type="ECO:0000313" key="4">
    <source>
        <dbReference type="EMBL" id="NEL54347.1"/>
    </source>
</evidence>
<dbReference type="PANTHER" id="PTHR34847:SF1">
    <property type="entry name" value="NODULATION PROTEIN U"/>
    <property type="match status" value="1"/>
</dbReference>
<dbReference type="InterPro" id="IPR051338">
    <property type="entry name" value="NodU/CmcH_Carbamoyltrnsfr"/>
</dbReference>
<evidence type="ECO:0000259" key="2">
    <source>
        <dbReference type="Pfam" id="PF02543"/>
    </source>
</evidence>
<dbReference type="Gene3D" id="3.30.420.40">
    <property type="match status" value="2"/>
</dbReference>